<dbReference type="AlphaFoldDB" id="A0A7J6VN27"/>
<evidence type="ECO:0000313" key="2">
    <source>
        <dbReference type="EMBL" id="KAF5186161.1"/>
    </source>
</evidence>
<dbReference type="Pfam" id="PF07734">
    <property type="entry name" value="FBA_1"/>
    <property type="match status" value="1"/>
</dbReference>
<accession>A0A7J6VN27</accession>
<comment type="caution">
    <text evidence="2">The sequence shown here is derived from an EMBL/GenBank/DDBJ whole genome shotgun (WGS) entry which is preliminary data.</text>
</comment>
<dbReference type="InterPro" id="IPR006527">
    <property type="entry name" value="F-box-assoc_dom_typ1"/>
</dbReference>
<name>A0A7J6VN27_THATH</name>
<reference evidence="2 3" key="1">
    <citation type="submission" date="2020-06" db="EMBL/GenBank/DDBJ databases">
        <title>Transcriptomic and genomic resources for Thalictrum thalictroides and T. hernandezii: Facilitating candidate gene discovery in an emerging model plant lineage.</title>
        <authorList>
            <person name="Arias T."/>
            <person name="Riano-Pachon D.M."/>
            <person name="Di Stilio V.S."/>
        </authorList>
    </citation>
    <scope>NUCLEOTIDE SEQUENCE [LARGE SCALE GENOMIC DNA]</scope>
    <source>
        <strain evidence="3">cv. WT478/WT964</strain>
        <tissue evidence="2">Leaves</tissue>
    </source>
</reference>
<gene>
    <name evidence="2" type="ORF">FRX31_024252</name>
</gene>
<dbReference type="PANTHER" id="PTHR31672:SF13">
    <property type="entry name" value="F-BOX PROTEIN CPR30-LIKE"/>
    <property type="match status" value="1"/>
</dbReference>
<evidence type="ECO:0000259" key="1">
    <source>
        <dbReference type="Pfam" id="PF07734"/>
    </source>
</evidence>
<dbReference type="InterPro" id="IPR017451">
    <property type="entry name" value="F-box-assoc_interact_dom"/>
</dbReference>
<dbReference type="PANTHER" id="PTHR31672">
    <property type="entry name" value="BNACNNG10540D PROTEIN"/>
    <property type="match status" value="1"/>
</dbReference>
<evidence type="ECO:0000313" key="3">
    <source>
        <dbReference type="Proteomes" id="UP000554482"/>
    </source>
</evidence>
<protein>
    <submittedName>
        <fullName evidence="2">F-box protein cpr1</fullName>
    </submittedName>
</protein>
<dbReference type="NCBIfam" id="TIGR01640">
    <property type="entry name" value="F_box_assoc_1"/>
    <property type="match status" value="1"/>
</dbReference>
<sequence>MNLFLQTEYEGDSYSVEGDTFNEAMEINDPFKIDYFNSIRVLGSCNGIVCLSKGNQICLMNPLTREYKIMEEKEEGYCFYNIHRNYGLGYDDTTEDFKLVEIVYFDHFSIFYSRISVCSFKNYSWSTISNIHYWKVNKDELGIYLQGSLHWVGTTSEPNSSKRIVCVDIKKNIVREMFGPVALDCDAETKLGVLGGQLCVICTWRNYYYIDVWAMKDYGCRDSWYKLFSIDKPFQFSVGQHMGAFFFCANGKILQKNDSKHIVYDPKQKVTTVESFEVPKLNIVPYVASLVSLNIGSYARVRKSCIGTGNKLIFARNLMNPQKSVVDLILGLY</sequence>
<organism evidence="2 3">
    <name type="scientific">Thalictrum thalictroides</name>
    <name type="common">Rue-anemone</name>
    <name type="synonym">Anemone thalictroides</name>
    <dbReference type="NCBI Taxonomy" id="46969"/>
    <lineage>
        <taxon>Eukaryota</taxon>
        <taxon>Viridiplantae</taxon>
        <taxon>Streptophyta</taxon>
        <taxon>Embryophyta</taxon>
        <taxon>Tracheophyta</taxon>
        <taxon>Spermatophyta</taxon>
        <taxon>Magnoliopsida</taxon>
        <taxon>Ranunculales</taxon>
        <taxon>Ranunculaceae</taxon>
        <taxon>Thalictroideae</taxon>
        <taxon>Thalictrum</taxon>
    </lineage>
</organism>
<dbReference type="Proteomes" id="UP000554482">
    <property type="component" value="Unassembled WGS sequence"/>
</dbReference>
<dbReference type="InterPro" id="IPR050796">
    <property type="entry name" value="SCF_F-box_component"/>
</dbReference>
<keyword evidence="3" id="KW-1185">Reference proteome</keyword>
<proteinExistence type="predicted"/>
<feature type="domain" description="F-box associated beta-propeller type 1" evidence="1">
    <location>
        <begin position="37"/>
        <end position="292"/>
    </location>
</feature>
<dbReference type="EMBL" id="JABWDY010029764">
    <property type="protein sequence ID" value="KAF5186161.1"/>
    <property type="molecule type" value="Genomic_DNA"/>
</dbReference>
<dbReference type="OrthoDB" id="591557at2759"/>